<organism evidence="1">
    <name type="scientific">Oryza brachyantha</name>
    <name type="common">malo sina</name>
    <dbReference type="NCBI Taxonomy" id="4533"/>
    <lineage>
        <taxon>Eukaryota</taxon>
        <taxon>Viridiplantae</taxon>
        <taxon>Streptophyta</taxon>
        <taxon>Embryophyta</taxon>
        <taxon>Tracheophyta</taxon>
        <taxon>Spermatophyta</taxon>
        <taxon>Magnoliopsida</taxon>
        <taxon>Liliopsida</taxon>
        <taxon>Poales</taxon>
        <taxon>Poaceae</taxon>
        <taxon>BOP clade</taxon>
        <taxon>Oryzoideae</taxon>
        <taxon>Oryzeae</taxon>
        <taxon>Oryzinae</taxon>
        <taxon>Oryza</taxon>
    </lineage>
</organism>
<sequence length="55" mass="6385">MDEISDRTYINMVRLLKYAAYLACKQETKHCQLACRTDELRGAIVPATLKVRIRN</sequence>
<protein>
    <submittedName>
        <fullName evidence="1">Uncharacterized protein</fullName>
    </submittedName>
</protein>
<evidence type="ECO:0000313" key="2">
    <source>
        <dbReference type="Proteomes" id="UP000006038"/>
    </source>
</evidence>
<evidence type="ECO:0000313" key="1">
    <source>
        <dbReference type="EnsemblPlants" id="OB01G39670.1"/>
    </source>
</evidence>
<reference evidence="1" key="2">
    <citation type="submission" date="2013-04" db="UniProtKB">
        <authorList>
            <consortium name="EnsemblPlants"/>
        </authorList>
    </citation>
    <scope>IDENTIFICATION</scope>
</reference>
<reference evidence="1" key="1">
    <citation type="journal article" date="2013" name="Nat. Commun.">
        <title>Whole-genome sequencing of Oryza brachyantha reveals mechanisms underlying Oryza genome evolution.</title>
        <authorList>
            <person name="Chen J."/>
            <person name="Huang Q."/>
            <person name="Gao D."/>
            <person name="Wang J."/>
            <person name="Lang Y."/>
            <person name="Liu T."/>
            <person name="Li B."/>
            <person name="Bai Z."/>
            <person name="Luis Goicoechea J."/>
            <person name="Liang C."/>
            <person name="Chen C."/>
            <person name="Zhang W."/>
            <person name="Sun S."/>
            <person name="Liao Y."/>
            <person name="Zhang X."/>
            <person name="Yang L."/>
            <person name="Song C."/>
            <person name="Wang M."/>
            <person name="Shi J."/>
            <person name="Liu G."/>
            <person name="Liu J."/>
            <person name="Zhou H."/>
            <person name="Zhou W."/>
            <person name="Yu Q."/>
            <person name="An N."/>
            <person name="Chen Y."/>
            <person name="Cai Q."/>
            <person name="Wang B."/>
            <person name="Liu B."/>
            <person name="Min J."/>
            <person name="Huang Y."/>
            <person name="Wu H."/>
            <person name="Li Z."/>
            <person name="Zhang Y."/>
            <person name="Yin Y."/>
            <person name="Song W."/>
            <person name="Jiang J."/>
            <person name="Jackson S.A."/>
            <person name="Wing R.A."/>
            <person name="Wang J."/>
            <person name="Chen M."/>
        </authorList>
    </citation>
    <scope>NUCLEOTIDE SEQUENCE [LARGE SCALE GENOMIC DNA]</scope>
    <source>
        <strain evidence="1">cv. IRGC 101232</strain>
    </source>
</reference>
<accession>J3L411</accession>
<dbReference type="HOGENOM" id="CLU_3035557_0_0_1"/>
<name>J3L411_ORYBR</name>
<dbReference type="EnsemblPlants" id="OB01G39670.1">
    <property type="protein sequence ID" value="OB01G39670.1"/>
    <property type="gene ID" value="OB01G39670"/>
</dbReference>
<keyword evidence="2" id="KW-1185">Reference proteome</keyword>
<dbReference type="Gramene" id="OB01G39670.1">
    <property type="protein sequence ID" value="OB01G39670.1"/>
    <property type="gene ID" value="OB01G39670"/>
</dbReference>
<dbReference type="AlphaFoldDB" id="J3L411"/>
<proteinExistence type="predicted"/>
<dbReference type="Proteomes" id="UP000006038">
    <property type="component" value="Chromosome 1"/>
</dbReference>